<evidence type="ECO:0000313" key="2">
    <source>
        <dbReference type="Proteomes" id="UP001153719"/>
    </source>
</evidence>
<sequence length="108" mass="10945">MSSFLIISDLSYLQPITESNIVLGGGSVYASTNTITATGSGYAVAGAGAGAIGEITYTNTNTKTRVKTVGSLNYSKSDATAIAYAKTGNETASSSSFDTSILLNLTSV</sequence>
<proteinExistence type="predicted"/>
<dbReference type="KEGG" id="ppsu:NO713_02531"/>
<dbReference type="RefSeq" id="WP_254173881.1">
    <property type="nucleotide sequence ID" value="NZ_LR882967.1"/>
</dbReference>
<evidence type="ECO:0000313" key="1">
    <source>
        <dbReference type="EMBL" id="CAD5950557.1"/>
    </source>
</evidence>
<name>A0A9W4CKP2_9CYAN</name>
<dbReference type="EMBL" id="LR882967">
    <property type="protein sequence ID" value="CAD5950557.1"/>
    <property type="molecule type" value="Genomic_DNA"/>
</dbReference>
<accession>A0A9W4CKP2</accession>
<dbReference type="Proteomes" id="UP001153719">
    <property type="component" value="Chromosome"/>
</dbReference>
<dbReference type="AlphaFoldDB" id="A0A9W4CKP2"/>
<protein>
    <submittedName>
        <fullName evidence="1">Uncharacterized protein</fullName>
    </submittedName>
</protein>
<reference evidence="1" key="1">
    <citation type="submission" date="2020-09" db="EMBL/GenBank/DDBJ databases">
        <authorList>
            <person name="Blom J."/>
        </authorList>
    </citation>
    <scope>NUCLEOTIDE SEQUENCE</scope>
    <source>
        <strain evidence="1">No.713</strain>
    </source>
</reference>
<gene>
    <name evidence="1" type="ORF">NO713_02531</name>
</gene>
<organism evidence="1 2">
    <name type="scientific">Planktothrix pseudagardhii</name>
    <dbReference type="NCBI Taxonomy" id="132604"/>
    <lineage>
        <taxon>Bacteria</taxon>
        <taxon>Bacillati</taxon>
        <taxon>Cyanobacteriota</taxon>
        <taxon>Cyanophyceae</taxon>
        <taxon>Oscillatoriophycideae</taxon>
        <taxon>Oscillatoriales</taxon>
        <taxon>Microcoleaceae</taxon>
        <taxon>Planktothrix</taxon>
    </lineage>
</organism>
<keyword evidence="2" id="KW-1185">Reference proteome</keyword>